<feature type="transmembrane region" description="Helical" evidence="5">
    <location>
        <begin position="42"/>
        <end position="62"/>
    </location>
</feature>
<dbReference type="InterPro" id="IPR032808">
    <property type="entry name" value="DoxX"/>
</dbReference>
<keyword evidence="3 5" id="KW-1133">Transmembrane helix</keyword>
<protein>
    <submittedName>
        <fullName evidence="6">DoxX family membrane protein</fullName>
    </submittedName>
</protein>
<name>A0ABW9XWX8_9BACL</name>
<feature type="transmembrane region" description="Helical" evidence="5">
    <location>
        <begin position="69"/>
        <end position="87"/>
    </location>
</feature>
<evidence type="ECO:0000256" key="5">
    <source>
        <dbReference type="SAM" id="Phobius"/>
    </source>
</evidence>
<evidence type="ECO:0000256" key="2">
    <source>
        <dbReference type="ARBA" id="ARBA00022692"/>
    </source>
</evidence>
<feature type="transmembrane region" description="Helical" evidence="5">
    <location>
        <begin position="93"/>
        <end position="112"/>
    </location>
</feature>
<reference evidence="6 7" key="1">
    <citation type="submission" date="2020-01" db="EMBL/GenBank/DDBJ databases">
        <title>Paenibacillus soybeanensis sp. nov. isolated from the nodules of soybean (Glycine max(L.) Merr).</title>
        <authorList>
            <person name="Wang H."/>
        </authorList>
    </citation>
    <scope>NUCLEOTIDE SEQUENCE [LARGE SCALE GENOMIC DNA]</scope>
    <source>
        <strain evidence="6 7">T1</strain>
    </source>
</reference>
<sequence length="122" mass="12931">MAIMAIVIEILLAVAFLFSGFTKVAGVKMQVDSFNKLGLPQWFRVLTGLLQLVGVAGLVVGFWTTSWSAWAAIGIGFIMVCAVIAHLRAKDSFGQVVPALVLAILAIVLAILQGSDLGDFPN</sequence>
<evidence type="ECO:0000256" key="4">
    <source>
        <dbReference type="ARBA" id="ARBA00023136"/>
    </source>
</evidence>
<evidence type="ECO:0000313" key="7">
    <source>
        <dbReference type="Proteomes" id="UP000665561"/>
    </source>
</evidence>
<comment type="subcellular location">
    <subcellularLocation>
        <location evidence="1">Membrane</location>
        <topology evidence="1">Multi-pass membrane protein</topology>
    </subcellularLocation>
</comment>
<comment type="caution">
    <text evidence="6">The sequence shown here is derived from an EMBL/GenBank/DDBJ whole genome shotgun (WGS) entry which is preliminary data.</text>
</comment>
<dbReference type="Pfam" id="PF13564">
    <property type="entry name" value="DoxX_2"/>
    <property type="match status" value="1"/>
</dbReference>
<dbReference type="EMBL" id="JAAAMV010000025">
    <property type="protein sequence ID" value="NBD27139.1"/>
    <property type="molecule type" value="Genomic_DNA"/>
</dbReference>
<organism evidence="6 7">
    <name type="scientific">Paenibacillus glycinis</name>
    <dbReference type="NCBI Taxonomy" id="2697035"/>
    <lineage>
        <taxon>Bacteria</taxon>
        <taxon>Bacillati</taxon>
        <taxon>Bacillota</taxon>
        <taxon>Bacilli</taxon>
        <taxon>Bacillales</taxon>
        <taxon>Paenibacillaceae</taxon>
        <taxon>Paenibacillus</taxon>
    </lineage>
</organism>
<keyword evidence="2 5" id="KW-0812">Transmembrane</keyword>
<evidence type="ECO:0000256" key="3">
    <source>
        <dbReference type="ARBA" id="ARBA00022989"/>
    </source>
</evidence>
<keyword evidence="4 5" id="KW-0472">Membrane</keyword>
<keyword evidence="7" id="KW-1185">Reference proteome</keyword>
<proteinExistence type="predicted"/>
<accession>A0ABW9XWX8</accession>
<evidence type="ECO:0000313" key="6">
    <source>
        <dbReference type="EMBL" id="NBD27139.1"/>
    </source>
</evidence>
<dbReference type="Proteomes" id="UP000665561">
    <property type="component" value="Unassembled WGS sequence"/>
</dbReference>
<gene>
    <name evidence="6" type="ORF">GT019_24975</name>
</gene>
<evidence type="ECO:0000256" key="1">
    <source>
        <dbReference type="ARBA" id="ARBA00004141"/>
    </source>
</evidence>